<dbReference type="Proteomes" id="UP001057279">
    <property type="component" value="Linkage Group LG15"/>
</dbReference>
<evidence type="ECO:0000313" key="2">
    <source>
        <dbReference type="Proteomes" id="UP001057279"/>
    </source>
</evidence>
<dbReference type="EMBL" id="CM043040">
    <property type="protein sequence ID" value="KAI4572834.1"/>
    <property type="molecule type" value="Genomic_DNA"/>
</dbReference>
<organism evidence="1 2">
    <name type="scientific">Ovis ammon polii x Ovis aries</name>
    <dbReference type="NCBI Taxonomy" id="2918886"/>
    <lineage>
        <taxon>Eukaryota</taxon>
        <taxon>Metazoa</taxon>
        <taxon>Chordata</taxon>
        <taxon>Craniata</taxon>
        <taxon>Vertebrata</taxon>
        <taxon>Euteleostomi</taxon>
        <taxon>Mammalia</taxon>
        <taxon>Eutheria</taxon>
        <taxon>Laurasiatheria</taxon>
        <taxon>Artiodactyla</taxon>
        <taxon>Ruminantia</taxon>
        <taxon>Pecora</taxon>
        <taxon>Bovidae</taxon>
        <taxon>Caprinae</taxon>
        <taxon>Ovis</taxon>
    </lineage>
</organism>
<evidence type="ECO:0000313" key="1">
    <source>
        <dbReference type="EMBL" id="KAI4572834.1"/>
    </source>
</evidence>
<name>A0ACB9UKY7_9CETA</name>
<accession>A0ACB9UKY7</accession>
<sequence>MREIVHIQAGQCGNQIGAKFWEVISDEHGIDPTGTYHGDSDLQLDRISVYYNEATGGKYVPRAILVDLEPGTMDSVRSGPFGQIFRPDNFVFAFSEQANCIRLISNGKYISRSISSLQTGIPKSLDQVIPEVRFSSDILPCLHPAMGDMKTPDFDDLLAAFDIPDPTSLDAKEAIQTPSEENESPLKPPGLCVDENVSLSHSGSASDVPAVSVIVKNTSRQESFEAEKDHIAPSLLHNGFRGSDLPADPHSLGHNCGKFDSTFMNGDSTRGFPSKLEASKSEPLPTFNQFSPISSPEPEDAIKDNGFGMKPKHSDSYFPPPPGCGSVGGPVLEALTKFPVPELHMFDHFCKKEPKPEPLPLGSPQEHERGGQKALEVHKELDASRFFGDALDFSSHPGNSIGEPKGLASELGTSSAVPPRQRLKPAHSKLSSCVAALVALQAKRVANVAKEDQPSHTKDPSGPAKEGSKGSPKMPKSPKSPRSPLEATRKSIKPSDSPRSICSDSSSKGSPSVAASSPPAIPKVRIKTIKTSSGEIKRTVTRILPDPDDPSKSPAGSPLGSATAEAPSEAPEDEATTLSGVEHFAEVGTQPGSPQSDRKGEECTAKAREPSPSCFSSGARGPKGAASGAQAGRKPQQSPAPPASTPAPANLLPKAVHLANLNLVPHSVAASVTAKSSAQRRSQPQPTQMSVPLVHQVKKAAPLVVEVFNKVLHSSNPVPLYAPNLSPPADSRIHVPASGYCCLECGDAFALEKSLSQHYGRRSVHIEVLCTLCSQTLLFFNKCSLLRHARDHKSKGLVMQCSQLLVKPISADQMFVSTPVNSTAPAAAAPPSPSQPGQASSNASTPLPALPLYPDPVRLIRHSIKCLECHKQMRDYMAMAAHFQRTTEETEGLTCQVCQMLLPNQCSFCAHQRIHAHKSPYCCPECGALCRSAYFQTHVKENCLHYARKVGYRCIHCGVVHLTLALLKSHIQERHCQVFHKCAFCPMAFKTASSTADHSTTQHPTQPHRPSQLIYKCSCEMVFNKKRHIQQHFYQNASTAQVGVFKCPECPLLFLQKPELMQHVKSTHGVPRNVDELSSLQSSADSSSSRPGPRVPAEPPALSVTARGSALPSSRWGRPEANRRAEARPRLRNTGWTCQECQEWVPDRESYVSHMKKSHGRTLKRYPCRQCEQSFHTPNSLRKHIRNNHDTVKKVYTCGYCTEDSPSFPRPSLLESHISLMHGIRNPDLSQTSKARPSGGHSPQVNHLKRPVSGVGAAPDTSNGTPVSSTKRHKSLFQCAKCSFATDSGLEFQRHIPQHQKDSSTAQCLLCGLCYTSAGSLSRHLFIVHKVRDQEEEEAEAAEPEEGSGEEVPMETRENGLEESAEEPLVGDSETGRSLGLAQDEDGAQDAPSRPQTSQDRDSHTPSPHV</sequence>
<comment type="caution">
    <text evidence="1">The sequence shown here is derived from an EMBL/GenBank/DDBJ whole genome shotgun (WGS) entry which is preliminary data.</text>
</comment>
<keyword evidence="2" id="KW-1185">Reference proteome</keyword>
<gene>
    <name evidence="1" type="ORF">MJG53_012672</name>
</gene>
<reference evidence="1" key="1">
    <citation type="submission" date="2022-03" db="EMBL/GenBank/DDBJ databases">
        <title>Genomic analyses of argali, domestic sheep and their hybrids provide insights into chromosomal evolution, heterosis and genetic basis of agronomic traits.</title>
        <authorList>
            <person name="Li M."/>
        </authorList>
    </citation>
    <scope>NUCLEOTIDE SEQUENCE</scope>
    <source>
        <strain evidence="1">F1 hybrid</strain>
    </source>
</reference>
<protein>
    <submittedName>
        <fullName evidence="1">Uncharacterized protein</fullName>
    </submittedName>
</protein>
<proteinExistence type="predicted"/>